<gene>
    <name evidence="3" type="primary">cynT</name>
    <name evidence="3" type="ORF">NCTC11179_01426</name>
</gene>
<dbReference type="InterPro" id="IPR036874">
    <property type="entry name" value="Carbonic_anhydrase_sf"/>
</dbReference>
<dbReference type="SUPFAM" id="SSF53056">
    <property type="entry name" value="beta-carbonic anhydrase, cab"/>
    <property type="match status" value="1"/>
</dbReference>
<keyword evidence="2" id="KW-0479">Metal-binding</keyword>
<dbReference type="InterPro" id="IPR001765">
    <property type="entry name" value="Carbonic_anhydrase"/>
</dbReference>
<dbReference type="Pfam" id="PF00484">
    <property type="entry name" value="Pro_CA"/>
    <property type="match status" value="1"/>
</dbReference>
<evidence type="ECO:0000313" key="4">
    <source>
        <dbReference type="Proteomes" id="UP000255024"/>
    </source>
</evidence>
<dbReference type="GO" id="GO:0004089">
    <property type="term" value="F:carbonate dehydratase activity"/>
    <property type="evidence" value="ECO:0007669"/>
    <property type="project" value="UniProtKB-EC"/>
</dbReference>
<dbReference type="EC" id="4.2.1.1" evidence="3"/>
<keyword evidence="4" id="KW-1185">Reference proteome</keyword>
<dbReference type="Proteomes" id="UP000255024">
    <property type="component" value="Unassembled WGS sequence"/>
</dbReference>
<dbReference type="Gene3D" id="3.40.1050.10">
    <property type="entry name" value="Carbonic anhydrase"/>
    <property type="match status" value="1"/>
</dbReference>
<dbReference type="GO" id="GO:0008270">
    <property type="term" value="F:zinc ion binding"/>
    <property type="evidence" value="ECO:0007669"/>
    <property type="project" value="InterPro"/>
</dbReference>
<comment type="similarity">
    <text evidence="1">Belongs to the beta-class carbonic anhydrase family.</text>
</comment>
<feature type="binding site" evidence="2">
    <location>
        <position position="126"/>
    </location>
    <ligand>
        <name>Zn(2+)</name>
        <dbReference type="ChEBI" id="CHEBI:29105"/>
    </ligand>
</feature>
<dbReference type="PANTHER" id="PTHR11002">
    <property type="entry name" value="CARBONIC ANHYDRASE"/>
    <property type="match status" value="1"/>
</dbReference>
<feature type="binding site" evidence="2">
    <location>
        <position position="73"/>
    </location>
    <ligand>
        <name>Zn(2+)</name>
        <dbReference type="ChEBI" id="CHEBI:29105"/>
    </ligand>
</feature>
<comment type="cofactor">
    <cofactor evidence="2">
        <name>Zn(2+)</name>
        <dbReference type="ChEBI" id="CHEBI:29105"/>
    </cofactor>
    <text evidence="2">Binds 1 zinc ion per subunit.</text>
</comment>
<organism evidence="3 4">
    <name type="scientific">Myroides odoratus</name>
    <name type="common">Flavobacterium odoratum</name>
    <dbReference type="NCBI Taxonomy" id="256"/>
    <lineage>
        <taxon>Bacteria</taxon>
        <taxon>Pseudomonadati</taxon>
        <taxon>Bacteroidota</taxon>
        <taxon>Flavobacteriia</taxon>
        <taxon>Flavobacteriales</taxon>
        <taxon>Flavobacteriaceae</taxon>
        <taxon>Myroides</taxon>
    </lineage>
</organism>
<evidence type="ECO:0000256" key="1">
    <source>
        <dbReference type="ARBA" id="ARBA00006217"/>
    </source>
</evidence>
<dbReference type="AlphaFoldDB" id="A0A378RNG3"/>
<dbReference type="SMART" id="SM00947">
    <property type="entry name" value="Pro_CA"/>
    <property type="match status" value="1"/>
</dbReference>
<accession>A0A378RNG3</accession>
<dbReference type="CDD" id="cd03378">
    <property type="entry name" value="beta_CA_cladeC"/>
    <property type="match status" value="1"/>
</dbReference>
<sequence>MVTFVSNYYRTNRVKMRLHNIDDQKSMTPQMALSFLKEGNKRFVANLKAHANLLEQVNETKESQFPFAIILSCIDSRTSAELIFDQGLGDVFSTRIAGNVLNEDIIGSMEFACKLAGSKLIMVLGHSHCGAITGACKDVKLGHLSNLLAKVDPAVEHVKKYYPDLDIKSKEGVDMVAFYNVEYTINHILTKSTVLCEMYEKGEIGIVGAFYKVETGEVDFVKEMFVE</sequence>
<dbReference type="PANTHER" id="PTHR11002:SF79">
    <property type="entry name" value="CARBONIC ANHYDRASE 2"/>
    <property type="match status" value="1"/>
</dbReference>
<dbReference type="EMBL" id="UGQL01000001">
    <property type="protein sequence ID" value="STZ27889.1"/>
    <property type="molecule type" value="Genomic_DNA"/>
</dbReference>
<keyword evidence="2" id="KW-0862">Zinc</keyword>
<protein>
    <submittedName>
        <fullName evidence="3">Carbonic anhydrase</fullName>
        <ecNumber evidence="3">4.2.1.1</ecNumber>
    </submittedName>
</protein>
<feature type="binding site" evidence="2">
    <location>
        <position position="75"/>
    </location>
    <ligand>
        <name>Zn(2+)</name>
        <dbReference type="ChEBI" id="CHEBI:29105"/>
    </ligand>
</feature>
<dbReference type="NCBIfam" id="NF011765">
    <property type="entry name" value="PRK15219.1"/>
    <property type="match status" value="1"/>
</dbReference>
<feature type="binding site" evidence="2">
    <location>
        <position position="129"/>
    </location>
    <ligand>
        <name>Zn(2+)</name>
        <dbReference type="ChEBI" id="CHEBI:29105"/>
    </ligand>
</feature>
<evidence type="ECO:0000313" key="3">
    <source>
        <dbReference type="EMBL" id="STZ27889.1"/>
    </source>
</evidence>
<evidence type="ECO:0000256" key="2">
    <source>
        <dbReference type="PIRSR" id="PIRSR601765-1"/>
    </source>
</evidence>
<name>A0A378RNG3_MYROD</name>
<proteinExistence type="inferred from homology"/>
<reference evidence="3 4" key="1">
    <citation type="submission" date="2018-06" db="EMBL/GenBank/DDBJ databases">
        <authorList>
            <consortium name="Pathogen Informatics"/>
            <person name="Doyle S."/>
        </authorList>
    </citation>
    <scope>NUCLEOTIDE SEQUENCE [LARGE SCALE GENOMIC DNA]</scope>
    <source>
        <strain evidence="3 4">NCTC11179</strain>
    </source>
</reference>
<keyword evidence="3" id="KW-0456">Lyase</keyword>